<dbReference type="AlphaFoldDB" id="A0A6A4TA71"/>
<evidence type="ECO:0000313" key="1">
    <source>
        <dbReference type="EMBL" id="KAF0041759.1"/>
    </source>
</evidence>
<comment type="caution">
    <text evidence="1">The sequence shown here is derived from an EMBL/GenBank/DDBJ whole genome shotgun (WGS) entry which is preliminary data.</text>
</comment>
<organism evidence="1 2">
    <name type="scientific">Scophthalmus maximus</name>
    <name type="common">Turbot</name>
    <name type="synonym">Psetta maxima</name>
    <dbReference type="NCBI Taxonomy" id="52904"/>
    <lineage>
        <taxon>Eukaryota</taxon>
        <taxon>Metazoa</taxon>
        <taxon>Chordata</taxon>
        <taxon>Craniata</taxon>
        <taxon>Vertebrata</taxon>
        <taxon>Euteleostomi</taxon>
        <taxon>Actinopterygii</taxon>
        <taxon>Neopterygii</taxon>
        <taxon>Teleostei</taxon>
        <taxon>Neoteleostei</taxon>
        <taxon>Acanthomorphata</taxon>
        <taxon>Carangaria</taxon>
        <taxon>Pleuronectiformes</taxon>
        <taxon>Pleuronectoidei</taxon>
        <taxon>Scophthalmidae</taxon>
        <taxon>Scophthalmus</taxon>
    </lineage>
</organism>
<name>A0A6A4TA71_SCOMX</name>
<dbReference type="Proteomes" id="UP000438429">
    <property type="component" value="Unassembled WGS sequence"/>
</dbReference>
<protein>
    <submittedName>
        <fullName evidence="1">Uncharacterized protein</fullName>
    </submittedName>
</protein>
<gene>
    <name evidence="1" type="ORF">F2P81_005291</name>
</gene>
<dbReference type="EMBL" id="VEVO01000005">
    <property type="protein sequence ID" value="KAF0041759.1"/>
    <property type="molecule type" value="Genomic_DNA"/>
</dbReference>
<proteinExistence type="predicted"/>
<sequence>MCHVAPHLGTNRRSAVSQYTEGAYTCPTVQHTPSEALVRRRPKATPALVRRQSVIGVDTHFSRRKNHFPYSEVGLKIGADMNTAESGARSSLYCRDCVTWLDGLGLNDYTPCDIVPRGSGVN</sequence>
<reference evidence="1 2" key="1">
    <citation type="submission" date="2019-06" db="EMBL/GenBank/DDBJ databases">
        <title>Draft genomes of female and male turbot (Scophthalmus maximus).</title>
        <authorList>
            <person name="Xu H."/>
            <person name="Xu X.-W."/>
            <person name="Shao C."/>
            <person name="Chen S."/>
        </authorList>
    </citation>
    <scope>NUCLEOTIDE SEQUENCE [LARGE SCALE GENOMIC DNA]</scope>
    <source>
        <strain evidence="1">Ysfricsl-2016a</strain>
        <tissue evidence="1">Blood</tissue>
    </source>
</reference>
<accession>A0A6A4TA71</accession>
<evidence type="ECO:0000313" key="2">
    <source>
        <dbReference type="Proteomes" id="UP000438429"/>
    </source>
</evidence>